<evidence type="ECO:0000256" key="1">
    <source>
        <dbReference type="SAM" id="SignalP"/>
    </source>
</evidence>
<protein>
    <submittedName>
        <fullName evidence="2">Uncharacterized protein</fullName>
    </submittedName>
</protein>
<dbReference type="AlphaFoldDB" id="C5KAG5"/>
<dbReference type="RefSeq" id="XP_002786705.1">
    <property type="nucleotide sequence ID" value="XM_002786659.1"/>
</dbReference>
<keyword evidence="1" id="KW-0732">Signal</keyword>
<feature type="signal peptide" evidence="1">
    <location>
        <begin position="1"/>
        <end position="19"/>
    </location>
</feature>
<reference evidence="2 3" key="1">
    <citation type="submission" date="2008-07" db="EMBL/GenBank/DDBJ databases">
        <authorList>
            <person name="El-Sayed N."/>
            <person name="Caler E."/>
            <person name="Inman J."/>
            <person name="Amedeo P."/>
            <person name="Hass B."/>
            <person name="Wortman J."/>
        </authorList>
    </citation>
    <scope>NUCLEOTIDE SEQUENCE [LARGE SCALE GENOMIC DNA]</scope>
    <source>
        <strain evidence="3">ATCC 50983 / TXsc</strain>
    </source>
</reference>
<name>C5KAG5_PERM5</name>
<feature type="chain" id="PRO_5002954020" evidence="1">
    <location>
        <begin position="20"/>
        <end position="308"/>
    </location>
</feature>
<dbReference type="Proteomes" id="UP000007800">
    <property type="component" value="Unassembled WGS sequence"/>
</dbReference>
<dbReference type="OrthoDB" id="447472at2759"/>
<dbReference type="OMA" id="HTLAKHY"/>
<dbReference type="InterPro" id="IPR017853">
    <property type="entry name" value="GH"/>
</dbReference>
<sequence>MLAAIILSLVLDFSSPVYADRKHTVRAFIEFPSRMSLNNYTSMLEAGANTLILGNSVANASGEVIVVDGVNATLMSDIHTLAKHYNAEVLLGVTPMFDKGDNTSQFGYGFAASVERYFDQFYLDGFVVVPFNDTTYVEVVRSMGDIIRSSRTWKEDRGTAVLMFQSVGYWPLIEAVGVPAYFDTAICILETDPAVTHTIKWAEESLHKWDNITRTPEDLEFGVIPEGRKESSLDALAYRELIDMGAPSDGVGLFDGYYYDSQRQIREKANLVLSVNMQGITFVDIGGDLPANDNRSLLKAAVDAFRLQ</sequence>
<keyword evidence="3" id="KW-1185">Reference proteome</keyword>
<dbReference type="InParanoid" id="C5KAG5"/>
<evidence type="ECO:0000313" key="3">
    <source>
        <dbReference type="Proteomes" id="UP000007800"/>
    </source>
</evidence>
<dbReference type="SUPFAM" id="SSF51445">
    <property type="entry name" value="(Trans)glycosidases"/>
    <property type="match status" value="1"/>
</dbReference>
<accession>C5KAG5</accession>
<proteinExistence type="predicted"/>
<organism evidence="3">
    <name type="scientific">Perkinsus marinus (strain ATCC 50983 / TXsc)</name>
    <dbReference type="NCBI Taxonomy" id="423536"/>
    <lineage>
        <taxon>Eukaryota</taxon>
        <taxon>Sar</taxon>
        <taxon>Alveolata</taxon>
        <taxon>Perkinsozoa</taxon>
        <taxon>Perkinsea</taxon>
        <taxon>Perkinsida</taxon>
        <taxon>Perkinsidae</taxon>
        <taxon>Perkinsus</taxon>
    </lineage>
</organism>
<gene>
    <name evidence="2" type="ORF">Pmar_PMAR004361</name>
</gene>
<evidence type="ECO:0000313" key="2">
    <source>
        <dbReference type="EMBL" id="EER18501.1"/>
    </source>
</evidence>
<dbReference type="EMBL" id="GG671784">
    <property type="protein sequence ID" value="EER18501.1"/>
    <property type="molecule type" value="Genomic_DNA"/>
</dbReference>
<dbReference type="GeneID" id="9049517"/>